<keyword evidence="1 6" id="KW-0245">EGF-like domain</keyword>
<feature type="disulfide bond" evidence="6">
    <location>
        <begin position="940"/>
        <end position="949"/>
    </location>
</feature>
<evidence type="ECO:0000256" key="5">
    <source>
        <dbReference type="ARBA" id="ARBA00023180"/>
    </source>
</evidence>
<dbReference type="GO" id="GO:0016020">
    <property type="term" value="C:membrane"/>
    <property type="evidence" value="ECO:0007669"/>
    <property type="project" value="InterPro"/>
</dbReference>
<keyword evidence="4 7" id="KW-1015">Disulfide bond</keyword>
<comment type="caution">
    <text evidence="7">Lacks conserved residue(s) required for the propagation of feature annotation.</text>
</comment>
<feature type="repeat" description="LDL-receptor class B" evidence="8">
    <location>
        <begin position="564"/>
        <end position="604"/>
    </location>
</feature>
<keyword evidence="2 11" id="KW-0732">Signal</keyword>
<dbReference type="Proteomes" id="UP001163046">
    <property type="component" value="Unassembled WGS sequence"/>
</dbReference>
<evidence type="ECO:0000256" key="11">
    <source>
        <dbReference type="SAM" id="SignalP"/>
    </source>
</evidence>
<gene>
    <name evidence="14" type="ORF">OS493_029290</name>
</gene>
<dbReference type="CDD" id="cd00054">
    <property type="entry name" value="EGF_CA"/>
    <property type="match status" value="1"/>
</dbReference>
<comment type="caution">
    <text evidence="14">The sequence shown here is derived from an EMBL/GenBank/DDBJ whole genome shotgun (WGS) entry which is preliminary data.</text>
</comment>
<dbReference type="Pfam" id="PF14670">
    <property type="entry name" value="FXa_inhibition"/>
    <property type="match status" value="1"/>
</dbReference>
<dbReference type="SUPFAM" id="SSF56487">
    <property type="entry name" value="SRCR-like"/>
    <property type="match status" value="1"/>
</dbReference>
<keyword evidence="5" id="KW-0325">Glycoprotein</keyword>
<dbReference type="PROSITE" id="PS51120">
    <property type="entry name" value="LDLRB"/>
    <property type="match status" value="3"/>
</dbReference>
<evidence type="ECO:0000256" key="10">
    <source>
        <dbReference type="SAM" id="Phobius"/>
    </source>
</evidence>
<evidence type="ECO:0000256" key="7">
    <source>
        <dbReference type="PROSITE-ProRule" id="PRU00196"/>
    </source>
</evidence>
<feature type="repeat" description="LDL-receptor class B" evidence="8">
    <location>
        <begin position="77"/>
        <end position="119"/>
    </location>
</feature>
<dbReference type="InterPro" id="IPR036772">
    <property type="entry name" value="SRCR-like_dom_sf"/>
</dbReference>
<feature type="domain" description="SRCR" evidence="13">
    <location>
        <begin position="373"/>
        <end position="475"/>
    </location>
</feature>
<dbReference type="InterPro" id="IPR000742">
    <property type="entry name" value="EGF"/>
</dbReference>
<proteinExistence type="predicted"/>
<dbReference type="Gene3D" id="3.10.250.10">
    <property type="entry name" value="SRCR-like domain"/>
    <property type="match status" value="1"/>
</dbReference>
<feature type="compositionally biased region" description="Polar residues" evidence="9">
    <location>
        <begin position="1080"/>
        <end position="1113"/>
    </location>
</feature>
<dbReference type="SMART" id="SM00181">
    <property type="entry name" value="EGF"/>
    <property type="match status" value="3"/>
</dbReference>
<dbReference type="InterPro" id="IPR001190">
    <property type="entry name" value="SRCR"/>
</dbReference>
<evidence type="ECO:0000256" key="9">
    <source>
        <dbReference type="SAM" id="MobiDB-lite"/>
    </source>
</evidence>
<dbReference type="PANTHER" id="PTHR46513:SF13">
    <property type="entry name" value="EGF-LIKE DOMAIN-CONTAINING PROTEIN"/>
    <property type="match status" value="1"/>
</dbReference>
<dbReference type="PROSITE" id="PS50026">
    <property type="entry name" value="EGF_3"/>
    <property type="match status" value="1"/>
</dbReference>
<dbReference type="InterPro" id="IPR050778">
    <property type="entry name" value="Cueball_EGF_LRP_Nidogen"/>
</dbReference>
<evidence type="ECO:0000259" key="12">
    <source>
        <dbReference type="PROSITE" id="PS50026"/>
    </source>
</evidence>
<feature type="repeat" description="LDL-receptor class B" evidence="8">
    <location>
        <begin position="120"/>
        <end position="162"/>
    </location>
</feature>
<feature type="region of interest" description="Disordered" evidence="9">
    <location>
        <begin position="1080"/>
        <end position="1120"/>
    </location>
</feature>
<feature type="chain" id="PRO_5040946013" evidence="11">
    <location>
        <begin position="25"/>
        <end position="1314"/>
    </location>
</feature>
<feature type="domain" description="EGF-like" evidence="12">
    <location>
        <begin position="913"/>
        <end position="950"/>
    </location>
</feature>
<protein>
    <submittedName>
        <fullName evidence="14">Uncharacterized protein</fullName>
    </submittedName>
</protein>
<dbReference type="PROSITE" id="PS00022">
    <property type="entry name" value="EGF_1"/>
    <property type="match status" value="1"/>
</dbReference>
<evidence type="ECO:0000256" key="1">
    <source>
        <dbReference type="ARBA" id="ARBA00022536"/>
    </source>
</evidence>
<sequence>MKLIAYRMVVTLILHALGFWDIRGIRCCQTDPSLYFIDDHNIKCTALDSLDQSNPTFQTVVSNIVEGTAIDIDVRNGMVYWSDTQAWTINRMNLTSREVKVIIKENIGEVYSMAVEWESGLIYWTDFIYERIEVANVNGSSRRTLVTQDVKSPVGIAVDPKNGYMVWADHDYAAPKIMRADLTGENHLVLYKKFRGLPFYVIIDHNENRVYWTDIRISNTFIGSIGLDGNAYRKVKSINPVYFPFDLAIFKTRFYWADENLKGVAWFDFKKSSSSVTTLQGLSPHFLLGVVISDPSLQPMDENVNSYSRLSTADGQQPCALNNGNCSDLCLLTPGKGRKCECPQGVALREDGMTCVNETAAATQPPPLPAIKVRLAGSSVKSRGRVEVLYNGQWGTICDDYWGIDEAHVICRMLNYSGAEFALKNAFFGRGKRSMPILLDNVKCRGDESTIAACRHNGWGQNDCYHSEDASVVCWSESAPPVQEPTLAPGPHPDQIVRLANGARESEGRVEIFHDESNSFILASGSGRDLFYYIALETNLPEKGVPLALRTDNPMAITFHSMDKMAYWAEQSGSIIRAHLNGSSREVILTGLNHPSGIAIDYIAQNLYIADQSGIQVSKLNGSYQATLIDLMPCHGIALDSEAGYIYFTLSGASPRILRADMDGRNPVVLVNVSSIRGTTLDIALDKNKGRLYYSDESNNLIKYLDLASFMSHSVLYGNPHRPVGLTFYNGTLYWTGIGAAEKFSGAIYKADANNVNGSSVHEVVDLLSYPRGLYAHDSRVSEPPANNHSCAKDNGGCSHLCVINPTGYRCVCPGGPCQTSFTSSVSYSTSTHVMLSSKETRNSVSVSSSSSIRSSPMRSAHVSSNLASAFLPTPYVSMVVSPTISKDNSSPSPLAPTMTFVANSMSTATPPVTDYCSEHDPCKNGGSCQVDGLSYTCVCIEYFSGQHCSIDISSGVVAMVINIRRNQLNNSELILIIVKLLNNLCEGESDRCPIPLSEGARRKREISKVTFKPEDVIVMEPKEVGENLLVELAVVKIMLDGSSIVISSENLTQIIQVSAAEIGQRLGGTIISIMPKITAPTTHTQPSSDKTTMVTQTTPGEDTTVSGTTNQAPIGPGEVAASKGGSNGGVIGGVVVAVLVIIVMAIALAVWYFRVKIPGLPFSYKRSTDVPGPRVAAFENPGYDNASGFGTADDGLYNDLPPPVVLSPYEDLNEFGAACNPIYSDIGLEKLTSLDVDLTGSVGLRSDVGANMFGSHPKVNTNQIDINVQGDKEIDDKETGMVSEAGVRKEQENKGQTVLVLENGERFGTVSEM</sequence>
<dbReference type="PROSITE" id="PS50287">
    <property type="entry name" value="SRCR_2"/>
    <property type="match status" value="1"/>
</dbReference>
<dbReference type="EMBL" id="MU826379">
    <property type="protein sequence ID" value="KAJ7377392.1"/>
    <property type="molecule type" value="Genomic_DNA"/>
</dbReference>
<reference evidence="14" key="1">
    <citation type="submission" date="2023-01" db="EMBL/GenBank/DDBJ databases">
        <title>Genome assembly of the deep-sea coral Lophelia pertusa.</title>
        <authorList>
            <person name="Herrera S."/>
            <person name="Cordes E."/>
        </authorList>
    </citation>
    <scope>NUCLEOTIDE SEQUENCE</scope>
    <source>
        <strain evidence="14">USNM1676648</strain>
        <tissue evidence="14">Polyp</tissue>
    </source>
</reference>
<feature type="signal peptide" evidence="11">
    <location>
        <begin position="1"/>
        <end position="24"/>
    </location>
</feature>
<dbReference type="FunFam" id="3.10.250.10:FF:000001">
    <property type="entry name" value="Lysyl oxidase 4 isoform X1"/>
    <property type="match status" value="1"/>
</dbReference>
<organism evidence="14 15">
    <name type="scientific">Desmophyllum pertusum</name>
    <dbReference type="NCBI Taxonomy" id="174260"/>
    <lineage>
        <taxon>Eukaryota</taxon>
        <taxon>Metazoa</taxon>
        <taxon>Cnidaria</taxon>
        <taxon>Anthozoa</taxon>
        <taxon>Hexacorallia</taxon>
        <taxon>Scleractinia</taxon>
        <taxon>Caryophylliina</taxon>
        <taxon>Caryophylliidae</taxon>
        <taxon>Desmophyllum</taxon>
    </lineage>
</organism>
<dbReference type="SMART" id="SM00135">
    <property type="entry name" value="LY"/>
    <property type="match status" value="9"/>
</dbReference>
<keyword evidence="3" id="KW-0677">Repeat</keyword>
<dbReference type="InterPro" id="IPR011042">
    <property type="entry name" value="6-blade_b-propeller_TolB-like"/>
</dbReference>
<feature type="transmembrane region" description="Helical" evidence="10">
    <location>
        <begin position="1131"/>
        <end position="1154"/>
    </location>
</feature>
<evidence type="ECO:0000313" key="14">
    <source>
        <dbReference type="EMBL" id="KAJ7377392.1"/>
    </source>
</evidence>
<evidence type="ECO:0000259" key="13">
    <source>
        <dbReference type="PROSITE" id="PS50287"/>
    </source>
</evidence>
<dbReference type="Pfam" id="PF00058">
    <property type="entry name" value="Ldl_recept_b"/>
    <property type="match status" value="1"/>
</dbReference>
<dbReference type="Gene3D" id="2.120.10.30">
    <property type="entry name" value="TolB, C-terminal domain"/>
    <property type="match status" value="2"/>
</dbReference>
<evidence type="ECO:0000256" key="3">
    <source>
        <dbReference type="ARBA" id="ARBA00022737"/>
    </source>
</evidence>
<dbReference type="PANTHER" id="PTHR46513">
    <property type="entry name" value="VITELLOGENIN RECEPTOR-LIKE PROTEIN-RELATED-RELATED"/>
    <property type="match status" value="1"/>
</dbReference>
<evidence type="ECO:0000256" key="6">
    <source>
        <dbReference type="PROSITE-ProRule" id="PRU00076"/>
    </source>
</evidence>
<keyword evidence="10" id="KW-0812">Transmembrane</keyword>
<dbReference type="Pfam" id="PF00530">
    <property type="entry name" value="SRCR"/>
    <property type="match status" value="1"/>
</dbReference>
<evidence type="ECO:0000256" key="2">
    <source>
        <dbReference type="ARBA" id="ARBA00022729"/>
    </source>
</evidence>
<name>A0A9W9Z9A3_9CNID</name>
<evidence type="ECO:0000256" key="4">
    <source>
        <dbReference type="ARBA" id="ARBA00023157"/>
    </source>
</evidence>
<keyword evidence="10" id="KW-0472">Membrane</keyword>
<feature type="disulfide bond" evidence="7">
    <location>
        <begin position="444"/>
        <end position="454"/>
    </location>
</feature>
<dbReference type="SUPFAM" id="SSF57196">
    <property type="entry name" value="EGF/Laminin"/>
    <property type="match status" value="2"/>
</dbReference>
<dbReference type="OrthoDB" id="5957042at2759"/>
<dbReference type="Gene3D" id="2.10.25.10">
    <property type="entry name" value="Laminin"/>
    <property type="match status" value="1"/>
</dbReference>
<dbReference type="PRINTS" id="PR00258">
    <property type="entry name" value="SPERACTRCPTR"/>
</dbReference>
<evidence type="ECO:0000256" key="8">
    <source>
        <dbReference type="PROSITE-ProRule" id="PRU00461"/>
    </source>
</evidence>
<keyword evidence="10" id="KW-1133">Transmembrane helix</keyword>
<dbReference type="SMART" id="SM00202">
    <property type="entry name" value="SR"/>
    <property type="match status" value="1"/>
</dbReference>
<dbReference type="InterPro" id="IPR000033">
    <property type="entry name" value="LDLR_classB_rpt"/>
</dbReference>
<dbReference type="FunFam" id="2.120.10.30:FF:000241">
    <property type="entry name" value="Low-density lipoprotein receptor-related protein 6"/>
    <property type="match status" value="2"/>
</dbReference>
<accession>A0A9W9Z9A3</accession>
<evidence type="ECO:0000313" key="15">
    <source>
        <dbReference type="Proteomes" id="UP001163046"/>
    </source>
</evidence>
<dbReference type="SUPFAM" id="SSF63825">
    <property type="entry name" value="YWTD domain"/>
    <property type="match status" value="2"/>
</dbReference>
<keyword evidence="15" id="KW-1185">Reference proteome</keyword>